<feature type="compositionally biased region" description="Acidic residues" evidence="1">
    <location>
        <begin position="1"/>
        <end position="37"/>
    </location>
</feature>
<sequence length="75" mass="8346">MNGDESDDDKGEEEENNNDDDNKEDEGEDESECEERDEYGKSEYNNQSSMAIEAGDLSDAELTSASSLDNQEQLS</sequence>
<organism evidence="2 3">
    <name type="scientific">Fusarium redolens</name>
    <dbReference type="NCBI Taxonomy" id="48865"/>
    <lineage>
        <taxon>Eukaryota</taxon>
        <taxon>Fungi</taxon>
        <taxon>Dikarya</taxon>
        <taxon>Ascomycota</taxon>
        <taxon>Pezizomycotina</taxon>
        <taxon>Sordariomycetes</taxon>
        <taxon>Hypocreomycetidae</taxon>
        <taxon>Hypocreales</taxon>
        <taxon>Nectriaceae</taxon>
        <taxon>Fusarium</taxon>
        <taxon>Fusarium redolens species complex</taxon>
    </lineage>
</organism>
<dbReference type="AlphaFoldDB" id="A0A9P9G018"/>
<reference evidence="2" key="1">
    <citation type="journal article" date="2021" name="Nat. Commun.">
        <title>Genetic determinants of endophytism in the Arabidopsis root mycobiome.</title>
        <authorList>
            <person name="Mesny F."/>
            <person name="Miyauchi S."/>
            <person name="Thiergart T."/>
            <person name="Pickel B."/>
            <person name="Atanasova L."/>
            <person name="Karlsson M."/>
            <person name="Huettel B."/>
            <person name="Barry K.W."/>
            <person name="Haridas S."/>
            <person name="Chen C."/>
            <person name="Bauer D."/>
            <person name="Andreopoulos W."/>
            <person name="Pangilinan J."/>
            <person name="LaButti K."/>
            <person name="Riley R."/>
            <person name="Lipzen A."/>
            <person name="Clum A."/>
            <person name="Drula E."/>
            <person name="Henrissat B."/>
            <person name="Kohler A."/>
            <person name="Grigoriev I.V."/>
            <person name="Martin F.M."/>
            <person name="Hacquard S."/>
        </authorList>
    </citation>
    <scope>NUCLEOTIDE SEQUENCE</scope>
    <source>
        <strain evidence="2">MPI-CAGE-AT-0023</strain>
    </source>
</reference>
<feature type="region of interest" description="Disordered" evidence="1">
    <location>
        <begin position="1"/>
        <end position="75"/>
    </location>
</feature>
<keyword evidence="3" id="KW-1185">Reference proteome</keyword>
<accession>A0A9P9G018</accession>
<dbReference type="OrthoDB" id="5104950at2759"/>
<dbReference type="GeneID" id="70224192"/>
<comment type="caution">
    <text evidence="2">The sequence shown here is derived from an EMBL/GenBank/DDBJ whole genome shotgun (WGS) entry which is preliminary data.</text>
</comment>
<dbReference type="RefSeq" id="XP_046042677.1">
    <property type="nucleotide sequence ID" value="XM_046194238.1"/>
</dbReference>
<evidence type="ECO:0000256" key="1">
    <source>
        <dbReference type="SAM" id="MobiDB-lite"/>
    </source>
</evidence>
<evidence type="ECO:0000313" key="3">
    <source>
        <dbReference type="Proteomes" id="UP000720189"/>
    </source>
</evidence>
<feature type="compositionally biased region" description="Polar residues" evidence="1">
    <location>
        <begin position="61"/>
        <end position="75"/>
    </location>
</feature>
<protein>
    <submittedName>
        <fullName evidence="2">Uncharacterized protein</fullName>
    </submittedName>
</protein>
<proteinExistence type="predicted"/>
<gene>
    <name evidence="2" type="ORF">BKA55DRAFT_583659</name>
</gene>
<dbReference type="Proteomes" id="UP000720189">
    <property type="component" value="Unassembled WGS sequence"/>
</dbReference>
<evidence type="ECO:0000313" key="2">
    <source>
        <dbReference type="EMBL" id="KAH7228440.1"/>
    </source>
</evidence>
<name>A0A9P9G018_FUSRE</name>
<dbReference type="EMBL" id="JAGMUX010000024">
    <property type="protein sequence ID" value="KAH7228440.1"/>
    <property type="molecule type" value="Genomic_DNA"/>
</dbReference>